<dbReference type="Proteomes" id="UP000241462">
    <property type="component" value="Unassembled WGS sequence"/>
</dbReference>
<dbReference type="EMBL" id="KZ678449">
    <property type="protein sequence ID" value="PSR84045.1"/>
    <property type="molecule type" value="Genomic_DNA"/>
</dbReference>
<accession>A0A2T3A6Z3</accession>
<reference evidence="1 2" key="1">
    <citation type="journal article" date="2018" name="Mycol. Prog.">
        <title>Coniella lustricola, a new species from submerged detritus.</title>
        <authorList>
            <person name="Raudabaugh D.B."/>
            <person name="Iturriaga T."/>
            <person name="Carver A."/>
            <person name="Mondo S."/>
            <person name="Pangilinan J."/>
            <person name="Lipzen A."/>
            <person name="He G."/>
            <person name="Amirebrahimi M."/>
            <person name="Grigoriev I.V."/>
            <person name="Miller A.N."/>
        </authorList>
    </citation>
    <scope>NUCLEOTIDE SEQUENCE [LARGE SCALE GENOMIC DNA]</scope>
    <source>
        <strain evidence="1 2">B22-T-1</strain>
    </source>
</reference>
<dbReference type="AlphaFoldDB" id="A0A2T3A6Z3"/>
<evidence type="ECO:0000313" key="1">
    <source>
        <dbReference type="EMBL" id="PSR84045.1"/>
    </source>
</evidence>
<proteinExistence type="predicted"/>
<organism evidence="1 2">
    <name type="scientific">Coniella lustricola</name>
    <dbReference type="NCBI Taxonomy" id="2025994"/>
    <lineage>
        <taxon>Eukaryota</taxon>
        <taxon>Fungi</taxon>
        <taxon>Dikarya</taxon>
        <taxon>Ascomycota</taxon>
        <taxon>Pezizomycotina</taxon>
        <taxon>Sordariomycetes</taxon>
        <taxon>Sordariomycetidae</taxon>
        <taxon>Diaporthales</taxon>
        <taxon>Schizoparmaceae</taxon>
        <taxon>Coniella</taxon>
    </lineage>
</organism>
<name>A0A2T3A6Z3_9PEZI</name>
<sequence>MQTAGHFPHLLSMGPWPATSCSLDRRTALGGGIIPRASLFSLSVPLASLGGDRRHQSMNDNLPTPVNTSRQLLVRCIIADTCTGIHSSCPITRLALGSCWKTARKRKNRMDSCLELETLRLSSRATSDPRIHSLAASMTWSGMNDAFVKAYHICHLQQISTLTLPRV</sequence>
<evidence type="ECO:0000313" key="2">
    <source>
        <dbReference type="Proteomes" id="UP000241462"/>
    </source>
</evidence>
<keyword evidence="2" id="KW-1185">Reference proteome</keyword>
<protein>
    <submittedName>
        <fullName evidence="1">Uncharacterized protein</fullName>
    </submittedName>
</protein>
<gene>
    <name evidence="1" type="ORF">BD289DRAFT_434728</name>
</gene>
<dbReference type="InParanoid" id="A0A2T3A6Z3"/>